<sequence>MSAECRECRAGLDHCHGTIIRHSVGRFWGRSECTEPDCDSPELLPHAFVVDCDAVGCGCADADQPSAHRIGA</sequence>
<evidence type="ECO:0000313" key="1">
    <source>
        <dbReference type="EMBL" id="MCV7377113.1"/>
    </source>
</evidence>
<keyword evidence="3" id="KW-1185">Reference proteome</keyword>
<reference evidence="1" key="2">
    <citation type="submission" date="2020-07" db="EMBL/GenBank/DDBJ databases">
        <authorList>
            <person name="Pettersson B.M.F."/>
            <person name="Behra P.R.K."/>
            <person name="Ramesh M."/>
            <person name="Das S."/>
            <person name="Dasgupta S."/>
            <person name="Kirsebom L.A."/>
        </authorList>
    </citation>
    <scope>NUCLEOTIDE SEQUENCE</scope>
    <source>
        <strain evidence="1">CCUG 55640</strain>
    </source>
</reference>
<gene>
    <name evidence="2" type="ORF">BST11_25650</name>
    <name evidence="1" type="ORF">H7K38_00365</name>
</gene>
<comment type="caution">
    <text evidence="1">The sequence shown here is derived from an EMBL/GenBank/DDBJ whole genome shotgun (WGS) entry which is preliminary data.</text>
</comment>
<dbReference type="AlphaFoldDB" id="A0AA41XHG5"/>
<dbReference type="RefSeq" id="WP_082958234.1">
    <property type="nucleotide sequence ID" value="NZ_JACKVH010000003.1"/>
</dbReference>
<name>A0AA41XHG5_9MYCO</name>
<dbReference type="Proteomes" id="UP000192319">
    <property type="component" value="Unassembled WGS sequence"/>
</dbReference>
<evidence type="ECO:0000313" key="4">
    <source>
        <dbReference type="Proteomes" id="UP001141650"/>
    </source>
</evidence>
<reference evidence="1" key="3">
    <citation type="journal article" date="2022" name="BMC Genomics">
        <title>Comparative genome analysis of mycobacteria focusing on tRNA and non-coding RNA.</title>
        <authorList>
            <person name="Behra P.R.K."/>
            <person name="Pettersson B.M.F."/>
            <person name="Ramesh M."/>
            <person name="Das S."/>
            <person name="Dasgupta S."/>
            <person name="Kirsebom L.A."/>
        </authorList>
    </citation>
    <scope>NUCLEOTIDE SEQUENCE</scope>
    <source>
        <strain evidence="1">CCUG 55640</strain>
    </source>
</reference>
<proteinExistence type="predicted"/>
<organism evidence="1 4">
    <name type="scientific">Mycobacterium alsense</name>
    <dbReference type="NCBI Taxonomy" id="324058"/>
    <lineage>
        <taxon>Bacteria</taxon>
        <taxon>Bacillati</taxon>
        <taxon>Actinomycetota</taxon>
        <taxon>Actinomycetes</taxon>
        <taxon>Mycobacteriales</taxon>
        <taxon>Mycobacteriaceae</taxon>
        <taxon>Mycobacterium</taxon>
    </lineage>
</organism>
<dbReference type="EMBL" id="JACKVH010000003">
    <property type="protein sequence ID" value="MCV7377113.1"/>
    <property type="molecule type" value="Genomic_DNA"/>
</dbReference>
<evidence type="ECO:0000313" key="3">
    <source>
        <dbReference type="Proteomes" id="UP000192319"/>
    </source>
</evidence>
<dbReference type="Proteomes" id="UP001141650">
    <property type="component" value="Unassembled WGS sequence"/>
</dbReference>
<accession>A0AA41XHG5</accession>
<reference evidence="2 3" key="1">
    <citation type="submission" date="2017-02" db="EMBL/GenBank/DDBJ databases">
        <title>The new phylogeny of genus Mycobacterium.</title>
        <authorList>
            <person name="Tortoli E."/>
            <person name="Trovato A."/>
            <person name="Cirillo D.M."/>
        </authorList>
    </citation>
    <scope>NUCLEOTIDE SEQUENCE [LARGE SCALE GENOMIC DNA]</scope>
    <source>
        <strain evidence="2 3">DSM 45230</strain>
    </source>
</reference>
<evidence type="ECO:0000313" key="2">
    <source>
        <dbReference type="EMBL" id="OQZ87908.1"/>
    </source>
</evidence>
<protein>
    <submittedName>
        <fullName evidence="1">Uncharacterized protein</fullName>
    </submittedName>
</protein>
<dbReference type="EMBL" id="MVHD01000082">
    <property type="protein sequence ID" value="OQZ87908.1"/>
    <property type="molecule type" value="Genomic_DNA"/>
</dbReference>